<accession>A0A0D2NVQ3</accession>
<dbReference type="SUPFAM" id="SSF52047">
    <property type="entry name" value="RNI-like"/>
    <property type="match status" value="1"/>
</dbReference>
<dbReference type="OrthoDB" id="3071584at2759"/>
<dbReference type="AlphaFoldDB" id="A0A0D2NVQ3"/>
<keyword evidence="2" id="KW-1185">Reference proteome</keyword>
<evidence type="ECO:0008006" key="3">
    <source>
        <dbReference type="Google" id="ProtNLM"/>
    </source>
</evidence>
<dbReference type="EMBL" id="KN817566">
    <property type="protein sequence ID" value="KJA20596.1"/>
    <property type="molecule type" value="Genomic_DNA"/>
</dbReference>
<sequence length="483" mass="54891">MISLPVEIWILIAHHLSNNDLRVAFCVNQALFHAYMDRCWGKVILETQDMAEAMHLLERLSDPFVAYKVNDLVLRFNNHKLAKPFRQLQQHLGSALRGRIKTTVDFIKHALRRSREPDLPDVVEKLIICVPGFVNVHILDIESCQGCIPQTYDLTPLFKAFWAAFGGNLMFLNIISGSVETYRSILLSTPVLTSSLQGLTIDFSSHNFSEDRAIEKDVICSLVAPFVKSLSAYLVSLCITCHPGVPWDMSPVFIECNSFPCLQNLFISMEVEEGNRNLIGLEKIVSNSKALRRLQTYLFPSLLNLDDGQLSRWHLKCLQEKESLGQLQELEIFSEALGWGALSTILAYIKRTSATLCRLTIRGRYLVQEEITAVIKAASDCPALRYFSFNICVCCFKIQVIDDMAVFLPNLEGLSITLSPSRSECEHATLWSEFTTGLETRTYNTWKLKAISICHDNWLWVNAAQSQFLLKRETYNDEFAVVY</sequence>
<protein>
    <recommendedName>
        <fullName evidence="3">F-box domain-containing protein</fullName>
    </recommendedName>
</protein>
<dbReference type="InterPro" id="IPR032675">
    <property type="entry name" value="LRR_dom_sf"/>
</dbReference>
<dbReference type="Proteomes" id="UP000054270">
    <property type="component" value="Unassembled WGS sequence"/>
</dbReference>
<gene>
    <name evidence="1" type="ORF">HYPSUDRAFT_788569</name>
</gene>
<name>A0A0D2NVQ3_HYPSF</name>
<organism evidence="1 2">
    <name type="scientific">Hypholoma sublateritium (strain FD-334 SS-4)</name>
    <dbReference type="NCBI Taxonomy" id="945553"/>
    <lineage>
        <taxon>Eukaryota</taxon>
        <taxon>Fungi</taxon>
        <taxon>Dikarya</taxon>
        <taxon>Basidiomycota</taxon>
        <taxon>Agaricomycotina</taxon>
        <taxon>Agaricomycetes</taxon>
        <taxon>Agaricomycetidae</taxon>
        <taxon>Agaricales</taxon>
        <taxon>Agaricineae</taxon>
        <taxon>Strophariaceae</taxon>
        <taxon>Hypholoma</taxon>
    </lineage>
</organism>
<reference evidence="2" key="1">
    <citation type="submission" date="2014-04" db="EMBL/GenBank/DDBJ databases">
        <title>Evolutionary Origins and Diversification of the Mycorrhizal Mutualists.</title>
        <authorList>
            <consortium name="DOE Joint Genome Institute"/>
            <consortium name="Mycorrhizal Genomics Consortium"/>
            <person name="Kohler A."/>
            <person name="Kuo A."/>
            <person name="Nagy L.G."/>
            <person name="Floudas D."/>
            <person name="Copeland A."/>
            <person name="Barry K.W."/>
            <person name="Cichocki N."/>
            <person name="Veneault-Fourrey C."/>
            <person name="LaButti K."/>
            <person name="Lindquist E.A."/>
            <person name="Lipzen A."/>
            <person name="Lundell T."/>
            <person name="Morin E."/>
            <person name="Murat C."/>
            <person name="Riley R."/>
            <person name="Ohm R."/>
            <person name="Sun H."/>
            <person name="Tunlid A."/>
            <person name="Henrissat B."/>
            <person name="Grigoriev I.V."/>
            <person name="Hibbett D.S."/>
            <person name="Martin F."/>
        </authorList>
    </citation>
    <scope>NUCLEOTIDE SEQUENCE [LARGE SCALE GENOMIC DNA]</scope>
    <source>
        <strain evidence="2">FD-334 SS-4</strain>
    </source>
</reference>
<proteinExistence type="predicted"/>
<evidence type="ECO:0000313" key="1">
    <source>
        <dbReference type="EMBL" id="KJA20596.1"/>
    </source>
</evidence>
<evidence type="ECO:0000313" key="2">
    <source>
        <dbReference type="Proteomes" id="UP000054270"/>
    </source>
</evidence>
<dbReference type="Gene3D" id="3.80.10.10">
    <property type="entry name" value="Ribonuclease Inhibitor"/>
    <property type="match status" value="1"/>
</dbReference>